<evidence type="ECO:0000313" key="2">
    <source>
        <dbReference type="EMBL" id="CAD8088630.1"/>
    </source>
</evidence>
<dbReference type="EMBL" id="CAJJDN010000053">
    <property type="protein sequence ID" value="CAD8088630.1"/>
    <property type="molecule type" value="Genomic_DNA"/>
</dbReference>
<comment type="caution">
    <text evidence="2">The sequence shown here is derived from an EMBL/GenBank/DDBJ whole genome shotgun (WGS) entry which is preliminary data.</text>
</comment>
<dbReference type="InterPro" id="IPR008189">
    <property type="entry name" value="rRNA_ssu_MeTfrase_I"/>
</dbReference>
<dbReference type="PANTHER" id="PTHR46111">
    <property type="entry name" value="RIBOSOMAL RNA SMALL SUBUNIT METHYLTRANSFERASE I"/>
    <property type="match status" value="1"/>
</dbReference>
<organism evidence="2 3">
    <name type="scientific">Paramecium sonneborni</name>
    <dbReference type="NCBI Taxonomy" id="65129"/>
    <lineage>
        <taxon>Eukaryota</taxon>
        <taxon>Sar</taxon>
        <taxon>Alveolata</taxon>
        <taxon>Ciliophora</taxon>
        <taxon>Intramacronucleata</taxon>
        <taxon>Oligohymenophorea</taxon>
        <taxon>Peniculida</taxon>
        <taxon>Parameciidae</taxon>
        <taxon>Paramecium</taxon>
    </lineage>
</organism>
<dbReference type="Proteomes" id="UP000692954">
    <property type="component" value="Unassembled WGS sequence"/>
</dbReference>
<dbReference type="InterPro" id="IPR000878">
    <property type="entry name" value="4pyrrol_Mease"/>
</dbReference>
<dbReference type="AlphaFoldDB" id="A0A8S1N7R5"/>
<dbReference type="Pfam" id="PF00590">
    <property type="entry name" value="TP_methylase"/>
    <property type="match status" value="1"/>
</dbReference>
<evidence type="ECO:0000313" key="3">
    <source>
        <dbReference type="Proteomes" id="UP000692954"/>
    </source>
</evidence>
<protein>
    <recommendedName>
        <fullName evidence="1">Tetrapyrrole methylase domain-containing protein</fullName>
    </recommendedName>
</protein>
<gene>
    <name evidence="2" type="ORF">PSON_ATCC_30995.1.T0530016</name>
</gene>
<name>A0A8S1N7R5_9CILI</name>
<accession>A0A8S1N7R5</accession>
<sequence length="489" mass="56590">MIRFVTRFVRQFSSQIDGIIDIGLPSLSKGVLTICPTPIGNLQDWTPRQDKALFEADVIACEDTRITGFLIKMIKNKKLTNEQLSIPDNPKDYDLDDDDFSLQDVIFDSTKQLQLKLPELNQQEITAADISFYKQKKIEEMKERVSQEVKKQKEYLHQKDPLNFMGKQEYEEEMNPTEFEVYGLTAPFMVYLRNKIAVAKKRKGRGVLISCHKFNEDKRIDRLIAMLKMGLNITLVCDAGTPAISDPGYQLVNKCIERNVKIQVIPGPSAISVALSTCGFPTDNFSFLGFLSKEQHDRDQNLRFYLKSPCTLVLFESPSRVHQTLLTIEKIYGETQQIWLGFELTKKFEKKIRGKCREVYEMLTDPKIIRPSHLKGEVTIIIAPYTTTYNDELKAQQYYSRNQSNEFYQEEEESIQNQIKNVEILQVAQAFGEKFKGSDREFNEVLQKALRISKTKATKLIVEVRHMQRIEQNIKKLKDVIGEGEDYFK</sequence>
<dbReference type="PANTHER" id="PTHR46111:SF1">
    <property type="entry name" value="RIBOSOMAL RNA SMALL SUBUNIT METHYLTRANSFERASE I"/>
    <property type="match status" value="1"/>
</dbReference>
<feature type="domain" description="Tetrapyrrole methylase" evidence="1">
    <location>
        <begin position="211"/>
        <end position="359"/>
    </location>
</feature>
<proteinExistence type="predicted"/>
<evidence type="ECO:0000259" key="1">
    <source>
        <dbReference type="Pfam" id="PF00590"/>
    </source>
</evidence>
<keyword evidence="3" id="KW-1185">Reference proteome</keyword>
<dbReference type="GO" id="GO:0008168">
    <property type="term" value="F:methyltransferase activity"/>
    <property type="evidence" value="ECO:0007669"/>
    <property type="project" value="InterPro"/>
</dbReference>
<dbReference type="OrthoDB" id="289942at2759"/>
<reference evidence="2" key="1">
    <citation type="submission" date="2021-01" db="EMBL/GenBank/DDBJ databases">
        <authorList>
            <consortium name="Genoscope - CEA"/>
            <person name="William W."/>
        </authorList>
    </citation>
    <scope>NUCLEOTIDE SEQUENCE</scope>
</reference>
<dbReference type="CDD" id="cd11648">
    <property type="entry name" value="RsmI"/>
    <property type="match status" value="1"/>
</dbReference>